<accession>A0A6G0TNI7</accession>
<proteinExistence type="predicted"/>
<evidence type="ECO:0000313" key="2">
    <source>
        <dbReference type="Proteomes" id="UP000475862"/>
    </source>
</evidence>
<comment type="caution">
    <text evidence="1">The sequence shown here is derived from an EMBL/GenBank/DDBJ whole genome shotgun (WGS) entry which is preliminary data.</text>
</comment>
<keyword evidence="2" id="KW-1185">Reference proteome</keyword>
<dbReference type="AlphaFoldDB" id="A0A6G0TNI7"/>
<reference evidence="1 2" key="1">
    <citation type="submission" date="2019-08" db="EMBL/GenBank/DDBJ databases">
        <title>The genome of the soybean aphid Biotype 1, its phylome, world population structure and adaptation to the North American continent.</title>
        <authorList>
            <person name="Giordano R."/>
            <person name="Donthu R.K."/>
            <person name="Hernandez A.G."/>
            <person name="Wright C.L."/>
            <person name="Zimin A.V."/>
        </authorList>
    </citation>
    <scope>NUCLEOTIDE SEQUENCE [LARGE SCALE GENOMIC DNA]</scope>
    <source>
        <tissue evidence="1">Whole aphids</tissue>
    </source>
</reference>
<sequence>MFFSDSEIVFNYCYILKTDRFQGVYIVLERSKTWIIQHQESRMGIKRITRQKPQIKTNTPVVNNKLFYSNICTHALRNDTQTTHTTWSSSLPSYIIHNFSGITKKKILHFIIILIRKVKQFRNILFQGIHREHCSENPNTGNDVVQFRRRDMLCTQTRKTTNYASKHIVDSFCTLNRRFFNTHKYY</sequence>
<name>A0A6G0TNI7_APHGL</name>
<dbReference type="EMBL" id="VYZN01000025">
    <property type="protein sequence ID" value="KAE9535911.1"/>
    <property type="molecule type" value="Genomic_DNA"/>
</dbReference>
<dbReference type="Proteomes" id="UP000475862">
    <property type="component" value="Unassembled WGS sequence"/>
</dbReference>
<gene>
    <name evidence="1" type="ORF">AGLY_007812</name>
</gene>
<organism evidence="1 2">
    <name type="scientific">Aphis glycines</name>
    <name type="common">Soybean aphid</name>
    <dbReference type="NCBI Taxonomy" id="307491"/>
    <lineage>
        <taxon>Eukaryota</taxon>
        <taxon>Metazoa</taxon>
        <taxon>Ecdysozoa</taxon>
        <taxon>Arthropoda</taxon>
        <taxon>Hexapoda</taxon>
        <taxon>Insecta</taxon>
        <taxon>Pterygota</taxon>
        <taxon>Neoptera</taxon>
        <taxon>Paraneoptera</taxon>
        <taxon>Hemiptera</taxon>
        <taxon>Sternorrhyncha</taxon>
        <taxon>Aphidomorpha</taxon>
        <taxon>Aphidoidea</taxon>
        <taxon>Aphididae</taxon>
        <taxon>Aphidini</taxon>
        <taxon>Aphis</taxon>
        <taxon>Aphis</taxon>
    </lineage>
</organism>
<evidence type="ECO:0000313" key="1">
    <source>
        <dbReference type="EMBL" id="KAE9535911.1"/>
    </source>
</evidence>
<protein>
    <submittedName>
        <fullName evidence="1">Uncharacterized protein</fullName>
    </submittedName>
</protein>